<dbReference type="Proteomes" id="UP001597371">
    <property type="component" value="Unassembled WGS sequence"/>
</dbReference>
<proteinExistence type="predicted"/>
<feature type="domain" description="Electron transfer flavoprotein alpha/beta-subunit N-terminal" evidence="2">
    <location>
        <begin position="22"/>
        <end position="178"/>
    </location>
</feature>
<reference evidence="4" key="1">
    <citation type="journal article" date="2019" name="Int. J. Syst. Evol. Microbiol.">
        <title>The Global Catalogue of Microorganisms (GCM) 10K type strain sequencing project: providing services to taxonomists for standard genome sequencing and annotation.</title>
        <authorList>
            <consortium name="The Broad Institute Genomics Platform"/>
            <consortium name="The Broad Institute Genome Sequencing Center for Infectious Disease"/>
            <person name="Wu L."/>
            <person name="Ma J."/>
        </authorList>
    </citation>
    <scope>NUCLEOTIDE SEQUENCE [LARGE SCALE GENOMIC DNA]</scope>
    <source>
        <strain evidence="4">ZS-35-S2</strain>
    </source>
</reference>
<dbReference type="InterPro" id="IPR014729">
    <property type="entry name" value="Rossmann-like_a/b/a_fold"/>
</dbReference>
<keyword evidence="1" id="KW-0249">Electron transport</keyword>
<evidence type="ECO:0000259" key="2">
    <source>
        <dbReference type="Pfam" id="PF01012"/>
    </source>
</evidence>
<dbReference type="InterPro" id="IPR014730">
    <property type="entry name" value="ETF_a/b_N"/>
</dbReference>
<gene>
    <name evidence="3" type="ORF">ACFSKQ_05550</name>
</gene>
<evidence type="ECO:0000313" key="4">
    <source>
        <dbReference type="Proteomes" id="UP001597371"/>
    </source>
</evidence>
<accession>A0ABW5CI20</accession>
<name>A0ABW5CI20_9HYPH</name>
<comment type="caution">
    <text evidence="3">The sequence shown here is derived from an EMBL/GenBank/DDBJ whole genome shotgun (WGS) entry which is preliminary data.</text>
</comment>
<evidence type="ECO:0000256" key="1">
    <source>
        <dbReference type="ARBA" id="ARBA00022982"/>
    </source>
</evidence>
<dbReference type="SUPFAM" id="SSF52402">
    <property type="entry name" value="Adenine nucleotide alpha hydrolases-like"/>
    <property type="match status" value="1"/>
</dbReference>
<dbReference type="Pfam" id="PF01012">
    <property type="entry name" value="ETF"/>
    <property type="match status" value="1"/>
</dbReference>
<organism evidence="3 4">
    <name type="scientific">Aureimonas populi</name>
    <dbReference type="NCBI Taxonomy" id="1701758"/>
    <lineage>
        <taxon>Bacteria</taxon>
        <taxon>Pseudomonadati</taxon>
        <taxon>Pseudomonadota</taxon>
        <taxon>Alphaproteobacteria</taxon>
        <taxon>Hyphomicrobiales</taxon>
        <taxon>Aurantimonadaceae</taxon>
        <taxon>Aureimonas</taxon>
    </lineage>
</organism>
<protein>
    <submittedName>
        <fullName evidence="3">Electron transfer flavoprotein subunit beta</fullName>
    </submittedName>
</protein>
<keyword evidence="4" id="KW-1185">Reference proteome</keyword>
<dbReference type="Gene3D" id="3.40.50.620">
    <property type="entry name" value="HUPs"/>
    <property type="match status" value="1"/>
</dbReference>
<dbReference type="RefSeq" id="WP_209739542.1">
    <property type="nucleotide sequence ID" value="NZ_CP072611.1"/>
</dbReference>
<sequence length="235" mass="24295">MRIAILLSASRHPVSGRPVLAATEARAIGLALRLGGEVAGFHAGPGSEAARLALGHGLPRLVHLRLGGQEDPLPALHEALAAFSPRLILCGRRAEGGDETGLLPYRLAARLGAPILADAVEIAGNGGHVVQALARGGRRRLPLPAGAVVITVHPAAPPAGSFAFALQRRGAVETREAAGPVMATDIEERTMRRRGKLMAAPGAAPGKSGERLVDPEAEEAARAILAHLERIGVLR</sequence>
<dbReference type="EMBL" id="JBHUIJ010000005">
    <property type="protein sequence ID" value="MFD2236930.1"/>
    <property type="molecule type" value="Genomic_DNA"/>
</dbReference>
<keyword evidence="1" id="KW-0813">Transport</keyword>
<evidence type="ECO:0000313" key="3">
    <source>
        <dbReference type="EMBL" id="MFD2236930.1"/>
    </source>
</evidence>